<dbReference type="KEGG" id="aia:AWH56_003790"/>
<reference evidence="11 12" key="2">
    <citation type="journal article" date="2019" name="Int. J. Syst. Evol. Microbiol.">
        <title>Anaerobacillus isosaccharinicus sp. nov., an alkaliphilic bacterium which degrades isosaccharinic acid.</title>
        <authorList>
            <person name="Bassil N.M."/>
            <person name="Lloyd J.R."/>
        </authorList>
    </citation>
    <scope>NUCLEOTIDE SEQUENCE [LARGE SCALE GENOMIC DNA]</scope>
    <source>
        <strain evidence="11 12">NB2006</strain>
    </source>
</reference>
<proteinExistence type="inferred from homology"/>
<feature type="domain" description="JAB" evidence="10">
    <location>
        <begin position="31"/>
        <end position="135"/>
    </location>
</feature>
<dbReference type="PANTHER" id="PTHR39178:SF1">
    <property type="entry name" value="RIBOSOMAL-PROCESSING CYSTEINE PROTEASE PRP"/>
    <property type="match status" value="1"/>
</dbReference>
<dbReference type="Pfam" id="PF14464">
    <property type="entry name" value="Prok-JAB"/>
    <property type="match status" value="1"/>
</dbReference>
<dbReference type="AlphaFoldDB" id="A0A7S7RCB9"/>
<evidence type="ECO:0000313" key="11">
    <source>
        <dbReference type="EMBL" id="QOY36787.1"/>
    </source>
</evidence>
<keyword evidence="7" id="KW-0482">Metalloprotease</keyword>
<dbReference type="InterPro" id="IPR036764">
    <property type="entry name" value="Peptidase_Prp_sf"/>
</dbReference>
<dbReference type="Gene3D" id="3.40.140.10">
    <property type="entry name" value="Cytidine Deaminase, domain 2"/>
    <property type="match status" value="1"/>
</dbReference>
<dbReference type="GO" id="GO:0046872">
    <property type="term" value="F:metal ion binding"/>
    <property type="evidence" value="ECO:0007669"/>
    <property type="project" value="UniProtKB-KW"/>
</dbReference>
<keyword evidence="6" id="KW-0862">Zinc</keyword>
<reference evidence="11 12" key="1">
    <citation type="journal article" date="2017" name="Genome Announc.">
        <title>Draft Genome Sequences of Four Alkaliphilic Bacteria Belonging to the Anaerobacillus Genus.</title>
        <authorList>
            <person name="Bassil N.M."/>
            <person name="Lloyd J.R."/>
        </authorList>
    </citation>
    <scope>NUCLEOTIDE SEQUENCE [LARGE SCALE GENOMIC DNA]</scope>
    <source>
        <strain evidence="11 12">NB2006</strain>
    </source>
</reference>
<dbReference type="SUPFAM" id="SSF102712">
    <property type="entry name" value="JAB1/MPN domain"/>
    <property type="match status" value="1"/>
</dbReference>
<evidence type="ECO:0000256" key="8">
    <source>
        <dbReference type="ARBA" id="ARBA00044503"/>
    </source>
</evidence>
<dbReference type="InterPro" id="IPR007422">
    <property type="entry name" value="Peptidase_Prp"/>
</dbReference>
<dbReference type="PANTHER" id="PTHR39178">
    <property type="entry name" value="HYPOTHETICAL RIBOSOME-ASSOCIATED PROTEIN"/>
    <property type="match status" value="1"/>
</dbReference>
<evidence type="ECO:0000313" key="12">
    <source>
        <dbReference type="Proteomes" id="UP000180175"/>
    </source>
</evidence>
<evidence type="ECO:0000256" key="9">
    <source>
        <dbReference type="ARBA" id="ARBA00044538"/>
    </source>
</evidence>
<dbReference type="EMBL" id="CP063356">
    <property type="protein sequence ID" value="QOY36787.1"/>
    <property type="molecule type" value="Genomic_DNA"/>
</dbReference>
<dbReference type="SUPFAM" id="SSF118010">
    <property type="entry name" value="TM1457-like"/>
    <property type="match status" value="1"/>
</dbReference>
<evidence type="ECO:0000256" key="1">
    <source>
        <dbReference type="ARBA" id="ARBA00022517"/>
    </source>
</evidence>
<keyword evidence="12" id="KW-1185">Reference proteome</keyword>
<keyword evidence="1" id="KW-0690">Ribosome biogenesis</keyword>
<evidence type="ECO:0000256" key="6">
    <source>
        <dbReference type="ARBA" id="ARBA00022833"/>
    </source>
</evidence>
<evidence type="ECO:0000256" key="4">
    <source>
        <dbReference type="ARBA" id="ARBA00022801"/>
    </source>
</evidence>
<dbReference type="GO" id="GO:0042254">
    <property type="term" value="P:ribosome biogenesis"/>
    <property type="evidence" value="ECO:0007669"/>
    <property type="project" value="UniProtKB-KW"/>
</dbReference>
<dbReference type="Gene3D" id="3.30.70.1490">
    <property type="entry name" value="Cysteine protease Prp"/>
    <property type="match status" value="1"/>
</dbReference>
<accession>A0A7S7RCB9</accession>
<protein>
    <recommendedName>
        <fullName evidence="9">Ribosomal processing cysteine protease Prp</fullName>
    </recommendedName>
</protein>
<organism evidence="11 12">
    <name type="scientific">Anaerobacillus isosaccharinicus</name>
    <dbReference type="NCBI Taxonomy" id="1532552"/>
    <lineage>
        <taxon>Bacteria</taxon>
        <taxon>Bacillati</taxon>
        <taxon>Bacillota</taxon>
        <taxon>Bacilli</taxon>
        <taxon>Bacillales</taxon>
        <taxon>Bacillaceae</taxon>
        <taxon>Anaerobacillus</taxon>
    </lineage>
</organism>
<keyword evidence="4" id="KW-0378">Hydrolase</keyword>
<evidence type="ECO:0000256" key="2">
    <source>
        <dbReference type="ARBA" id="ARBA00022670"/>
    </source>
</evidence>
<dbReference type="Proteomes" id="UP000180175">
    <property type="component" value="Chromosome"/>
</dbReference>
<comment type="similarity">
    <text evidence="8">Belongs to the Prp family.</text>
</comment>
<keyword evidence="3" id="KW-0479">Metal-binding</keyword>
<dbReference type="GO" id="GO:0008234">
    <property type="term" value="F:cysteine-type peptidase activity"/>
    <property type="evidence" value="ECO:0007669"/>
    <property type="project" value="UniProtKB-KW"/>
</dbReference>
<name>A0A7S7RCB9_9BACI</name>
<gene>
    <name evidence="11" type="ORF">AWH56_003790</name>
</gene>
<dbReference type="CDD" id="cd16332">
    <property type="entry name" value="Prp-like"/>
    <property type="match status" value="1"/>
</dbReference>
<dbReference type="InterPro" id="IPR028090">
    <property type="entry name" value="JAB_dom_prok"/>
</dbReference>
<evidence type="ECO:0000256" key="3">
    <source>
        <dbReference type="ARBA" id="ARBA00022723"/>
    </source>
</evidence>
<keyword evidence="2 11" id="KW-0645">Protease</keyword>
<dbReference type="Pfam" id="PF04327">
    <property type="entry name" value="Peptidase_Prp"/>
    <property type="match status" value="1"/>
</dbReference>
<keyword evidence="5" id="KW-0788">Thiol protease</keyword>
<evidence type="ECO:0000256" key="7">
    <source>
        <dbReference type="ARBA" id="ARBA00023049"/>
    </source>
</evidence>
<evidence type="ECO:0000256" key="5">
    <source>
        <dbReference type="ARBA" id="ARBA00022807"/>
    </source>
</evidence>
<dbReference type="RefSeq" id="WP_083388710.1">
    <property type="nucleotide sequence ID" value="NZ_CP063356.2"/>
</dbReference>
<evidence type="ECO:0000259" key="10">
    <source>
        <dbReference type="Pfam" id="PF14464"/>
    </source>
</evidence>
<dbReference type="GO" id="GO:0006508">
    <property type="term" value="P:proteolysis"/>
    <property type="evidence" value="ECO:0007669"/>
    <property type="project" value="UniProtKB-KW"/>
</dbReference>
<sequence length="278" mass="31942">MLIKVIYKFGYSQVVFTKEVVKTFVSYKQIKKNQHESGGILLGKVYKDLVLVDTVSEPSREDKSGRYYFFRNVKKAQKIIEDAWNNSQGERIYLGEWHTHPEAMPTPSIDDRKLLSNMLKDTRMEIEFLLMTIIGQSDNYVGVQQKGKKVIDPLSRVTSTDGIEITIYKNALEKISGFKVSGFINFAPTGYDIYNAALSQIFTGAINSIISLTSINEYILVMETGFIRFVIPNLKNEEERVHTLFNSMLIQIDMVVEEIRSKNFNQIIKYRFDASTIN</sequence>
<dbReference type="GO" id="GO:0008237">
    <property type="term" value="F:metallopeptidase activity"/>
    <property type="evidence" value="ECO:0007669"/>
    <property type="project" value="UniProtKB-KW"/>
</dbReference>